<feature type="domain" description="ATPase dynein-related AAA" evidence="1">
    <location>
        <begin position="182"/>
        <end position="311"/>
    </location>
</feature>
<dbReference type="GO" id="GO:0016887">
    <property type="term" value="F:ATP hydrolysis activity"/>
    <property type="evidence" value="ECO:0007669"/>
    <property type="project" value="InterPro"/>
</dbReference>
<dbReference type="InterPro" id="IPR011704">
    <property type="entry name" value="ATPase_dyneun-rel_AAA"/>
</dbReference>
<dbReference type="Gene3D" id="3.40.50.300">
    <property type="entry name" value="P-loop containing nucleotide triphosphate hydrolases"/>
    <property type="match status" value="2"/>
</dbReference>
<keyword evidence="2" id="KW-0378">Hydrolase</keyword>
<dbReference type="Proteomes" id="UP000254123">
    <property type="component" value="Unassembled WGS sequence"/>
</dbReference>
<dbReference type="PANTHER" id="PTHR37291">
    <property type="entry name" value="5-METHYLCYTOSINE-SPECIFIC RESTRICTION ENZYME B"/>
    <property type="match status" value="1"/>
</dbReference>
<dbReference type="EMBL" id="UGVC01000001">
    <property type="protein sequence ID" value="SUD89928.1"/>
    <property type="molecule type" value="Genomic_DNA"/>
</dbReference>
<evidence type="ECO:0000259" key="1">
    <source>
        <dbReference type="Pfam" id="PF07728"/>
    </source>
</evidence>
<gene>
    <name evidence="2" type="primary">mcrB_1</name>
    <name evidence="2" type="ORF">NCTC10526_00240</name>
</gene>
<dbReference type="STRING" id="1123034.GCA_000685805_01361"/>
<dbReference type="GO" id="GO:0005524">
    <property type="term" value="F:ATP binding"/>
    <property type="evidence" value="ECO:0007669"/>
    <property type="project" value="InterPro"/>
</dbReference>
<dbReference type="InterPro" id="IPR052934">
    <property type="entry name" value="Methyl-DNA_Rec/Restrict_Enz"/>
</dbReference>
<evidence type="ECO:0000313" key="2">
    <source>
        <dbReference type="EMBL" id="SUD89928.1"/>
    </source>
</evidence>
<dbReference type="Pfam" id="PF07728">
    <property type="entry name" value="AAA_5"/>
    <property type="match status" value="1"/>
</dbReference>
<organism evidence="2 3">
    <name type="scientific">Psychrobacter phenylpyruvicus</name>
    <dbReference type="NCBI Taxonomy" id="29432"/>
    <lineage>
        <taxon>Bacteria</taxon>
        <taxon>Pseudomonadati</taxon>
        <taxon>Pseudomonadota</taxon>
        <taxon>Gammaproteobacteria</taxon>
        <taxon>Moraxellales</taxon>
        <taxon>Moraxellaceae</taxon>
        <taxon>Psychrobacter</taxon>
    </lineage>
</organism>
<proteinExistence type="predicted"/>
<accession>A0A379LHB6</accession>
<dbReference type="SUPFAM" id="SSF52540">
    <property type="entry name" value="P-loop containing nucleoside triphosphate hydrolases"/>
    <property type="match status" value="1"/>
</dbReference>
<dbReference type="PANTHER" id="PTHR37291:SF1">
    <property type="entry name" value="TYPE IV METHYL-DIRECTED RESTRICTION ENZYME ECOKMCRB SUBUNIT"/>
    <property type="match status" value="1"/>
</dbReference>
<protein>
    <submittedName>
        <fullName evidence="2">5-methylcytosine-specific restriction enzyme B</fullName>
        <ecNumber evidence="2">3.1.21.-</ecNumber>
    </submittedName>
</protein>
<dbReference type="AlphaFoldDB" id="A0A379LHB6"/>
<reference evidence="2 3" key="1">
    <citation type="submission" date="2018-06" db="EMBL/GenBank/DDBJ databases">
        <authorList>
            <consortium name="Pathogen Informatics"/>
            <person name="Doyle S."/>
        </authorList>
    </citation>
    <scope>NUCLEOTIDE SEQUENCE [LARGE SCALE GENOMIC DNA]</scope>
    <source>
        <strain evidence="2 3">NCTC10526</strain>
    </source>
</reference>
<sequence>MRRDTLNQDLIPHLTSLPTEPTNIIFTGVAGTGKTHRLLELQKQYDESIESSWGSWRIQQLSHYGWCEVVCAVLLLEDRLMTVPEMMRHPLVMDKAAANKRNENINQTLWVQLNKHAHPESVTVNTSQRSANSYFDKTQSSQWFLLDEMKQALRSQLSELLSLYEEQGKQQHHSQELVVSRSCLVSFHQSYGYDEFVEGIRPRIHPQTGQMQYEIQQGAFLELCAKASNDPNHRYAMLIDEINRANTSQVFGELMSVIEPSKRAGGATPMAVRLAYSGRQFMVPSNVDIYATMNTQDRSLATLDTAFRRRFEFVTCYPDSSILSDITDKAGDSVNLAALMQALNQRLFTLFGAEAQLGQSYFMGINDTAQLARRLYRQIIPQIIEYIKLSAMPAQIPGLLAQVLYGQGSGGNQLMDSFTELTPSLSLLQMGIEPNAQESQWSPATQGQASASAGLNPNFIAAATLNTEVKKEADIEDIYLTAKPYQLLYASYLSPQES</sequence>
<evidence type="ECO:0000313" key="3">
    <source>
        <dbReference type="Proteomes" id="UP000254123"/>
    </source>
</evidence>
<name>A0A379LHB6_9GAMM</name>
<dbReference type="InterPro" id="IPR027417">
    <property type="entry name" value="P-loop_NTPase"/>
</dbReference>
<dbReference type="EC" id="3.1.21.-" evidence="2"/>
<keyword evidence="3" id="KW-1185">Reference proteome</keyword>